<dbReference type="PANTHER" id="PTHR41252:SF1">
    <property type="entry name" value="BLR2505 PROTEIN"/>
    <property type="match status" value="1"/>
</dbReference>
<gene>
    <name evidence="2" type="ORF">DBW71_06390</name>
</gene>
<organism evidence="2 3">
    <name type="scientific">PS1 clade bacterium</name>
    <dbReference type="NCBI Taxonomy" id="2175152"/>
    <lineage>
        <taxon>Bacteria</taxon>
        <taxon>Pseudomonadati</taxon>
        <taxon>Pseudomonadota</taxon>
        <taxon>Alphaproteobacteria</taxon>
        <taxon>PS1 clade</taxon>
    </lineage>
</organism>
<dbReference type="InterPro" id="IPR037401">
    <property type="entry name" value="SnoaL-like"/>
</dbReference>
<name>A0A368DIK8_9PROT</name>
<dbReference type="Proteomes" id="UP000253570">
    <property type="component" value="Unassembled WGS sequence"/>
</dbReference>
<dbReference type="Gene3D" id="3.10.450.50">
    <property type="match status" value="1"/>
</dbReference>
<dbReference type="AlphaFoldDB" id="A0A368DIK8"/>
<comment type="caution">
    <text evidence="2">The sequence shown here is derived from an EMBL/GenBank/DDBJ whole genome shotgun (WGS) entry which is preliminary data.</text>
</comment>
<reference evidence="2 3" key="1">
    <citation type="journal article" date="2018" name="Microbiome">
        <title>Fine metagenomic profile of the Mediterranean stratified and mixed water columns revealed by assembly and recruitment.</title>
        <authorList>
            <person name="Haro-Moreno J.M."/>
            <person name="Lopez-Perez M."/>
            <person name="De La Torre J.R."/>
            <person name="Picazo A."/>
            <person name="Camacho A."/>
            <person name="Rodriguez-Valera F."/>
        </authorList>
    </citation>
    <scope>NUCLEOTIDE SEQUENCE [LARGE SCALE GENOMIC DNA]</scope>
    <source>
        <strain evidence="2">MED-G57</strain>
    </source>
</reference>
<dbReference type="EMBL" id="QOQD01000022">
    <property type="protein sequence ID" value="RCL71680.1"/>
    <property type="molecule type" value="Genomic_DNA"/>
</dbReference>
<dbReference type="Pfam" id="PF12680">
    <property type="entry name" value="SnoaL_2"/>
    <property type="match status" value="1"/>
</dbReference>
<protein>
    <recommendedName>
        <fullName evidence="1">SnoaL-like domain-containing protein</fullName>
    </recommendedName>
</protein>
<accession>A0A368DIK8</accession>
<proteinExistence type="predicted"/>
<dbReference type="PANTHER" id="PTHR41252">
    <property type="entry name" value="BLR2505 PROTEIN"/>
    <property type="match status" value="1"/>
</dbReference>
<dbReference type="SUPFAM" id="SSF54427">
    <property type="entry name" value="NTF2-like"/>
    <property type="match status" value="1"/>
</dbReference>
<evidence type="ECO:0000259" key="1">
    <source>
        <dbReference type="Pfam" id="PF12680"/>
    </source>
</evidence>
<feature type="domain" description="SnoaL-like" evidence="1">
    <location>
        <begin position="7"/>
        <end position="103"/>
    </location>
</feature>
<evidence type="ECO:0000313" key="2">
    <source>
        <dbReference type="EMBL" id="RCL71680.1"/>
    </source>
</evidence>
<evidence type="ECO:0000313" key="3">
    <source>
        <dbReference type="Proteomes" id="UP000253570"/>
    </source>
</evidence>
<dbReference type="InterPro" id="IPR032710">
    <property type="entry name" value="NTF2-like_dom_sf"/>
</dbReference>
<sequence length="122" mass="14093">MDSKEIVQKGYDLFAKGDMEGFMNMLHDDFVFVYPGDKHPFSGTHNKEGWQQQLMKVPELWSNFQVTVESMISEGDKVFINTKATADGMDTIFGHYMEVKDDKLLKFIAYDDTLSMFNAMKK</sequence>